<dbReference type="Proteomes" id="UP000594262">
    <property type="component" value="Unplaced"/>
</dbReference>
<evidence type="ECO:0000259" key="5">
    <source>
        <dbReference type="PROSITE" id="PS50181"/>
    </source>
</evidence>
<dbReference type="SMART" id="SM00320">
    <property type="entry name" value="WD40"/>
    <property type="match status" value="6"/>
</dbReference>
<evidence type="ECO:0000313" key="7">
    <source>
        <dbReference type="Proteomes" id="UP000594262"/>
    </source>
</evidence>
<dbReference type="SUPFAM" id="SSF81383">
    <property type="entry name" value="F-box domain"/>
    <property type="match status" value="1"/>
</dbReference>
<dbReference type="EnsemblMetazoa" id="CLYHEMT007422.1">
    <property type="protein sequence ID" value="CLYHEMP007422.1"/>
    <property type="gene ID" value="CLYHEMG007422"/>
</dbReference>
<evidence type="ECO:0000256" key="3">
    <source>
        <dbReference type="PROSITE-ProRule" id="PRU00221"/>
    </source>
</evidence>
<dbReference type="Gene3D" id="2.130.10.10">
    <property type="entry name" value="YVTN repeat-like/Quinoprotein amine dehydrogenase"/>
    <property type="match status" value="2"/>
</dbReference>
<dbReference type="PANTHER" id="PTHR19872">
    <property type="entry name" value="UBIQUITIN LIGASE SPECIFICITY FACTOR/HREP PROTEIN"/>
    <property type="match status" value="1"/>
</dbReference>
<dbReference type="PROSITE" id="PS50294">
    <property type="entry name" value="WD_REPEATS_REGION"/>
    <property type="match status" value="1"/>
</dbReference>
<organism evidence="6 7">
    <name type="scientific">Clytia hemisphaerica</name>
    <dbReference type="NCBI Taxonomy" id="252671"/>
    <lineage>
        <taxon>Eukaryota</taxon>
        <taxon>Metazoa</taxon>
        <taxon>Cnidaria</taxon>
        <taxon>Hydrozoa</taxon>
        <taxon>Hydroidolina</taxon>
        <taxon>Leptothecata</taxon>
        <taxon>Obeliida</taxon>
        <taxon>Clytiidae</taxon>
        <taxon>Clytia</taxon>
    </lineage>
</organism>
<name>A0A7M5U891_9CNID</name>
<sequence length="1007" mass="115021">MRSQNLHKYEENNIQPDNQEYTPSEEAPLYPTEISFQTQDKTIIRCSVNGPLHCQQCESCRLQEKSVSAKTWFTSLSFNNQRVFLQQLIFLSDDIAEKLGSVLSSLVSKDFHYSSSKLKYESFGNDLEIDFTNHSLDISKMEELINDEYLSWYAQSTEWTKHNFLFGLLKLCSAKLIKLVNDFLTEKVQGVDQATHFASSPRCITEESSMTLPAQISTNSHAERAARCKSAPARRPISAMRSPPKAGWRRLMSAKERSVTFKTDDQQVERVTDEVLGSSPSRHSRPASSLSKTSFAQNVTQSVSRCTPLQNVSDLPEIGDEEDDHLTISNSLTFSECPQRTIDFIRQLPVQISKKIFGFLSESELFGFRLVSTHWYFLAEQTKKEFILNQIASEDVMMMQATGAKVPNPVYARKVPVHIAKVDHHGYPIINIEAKHVDIETLVNELTDLDMETCYDGFETRKCMMEERNVLCSSYNVFVVTKKKDIHRKIHFTNGRTLVSGSFDRKVLVYDINSGKLTRTIKGHTGSVKCVFVLEKKGLIISAGYDTSARIWSLRTGKCLRLLRGHRKTVIALSANDKYIASSATDQTTRIWLTDTGQCKLIIPAKSVVRVVRLKGYLLMTGNDAGVFTVWDIEENKVLKKMSDHKAAITCVRMLENHYLSGSLDTYVILWSRVETFMKPLVTYRHPQAVLCMEVLYCRIITGCLDGKVRVWNMLNGDCLRVIRGNSKNDAITHLFANEYRLVVNTLNCVLVYYFVKKDWDYTAPRNTNESYRPCVAHVNERPLHSQSRALKVQCVGSPIHRQQSASPLRCPSPDDFRSNELRRLESRSCSSIGHHISRMRKTMSQPYISNMSFVDDIKSSVTCHINRTNIQSRIELQRNESPPPFVKDVMPMRKEINENHKEIERDLSRNKFKSRAKCRSAPANRLQQLPRNERGLTSSASQKTNIAENRIVLPVKTKPLRKISTPSKRVIGKHKPVGENELADLKIKTFTFQLKDEYDRSVITRR</sequence>
<feature type="repeat" description="WD" evidence="3">
    <location>
        <begin position="521"/>
        <end position="562"/>
    </location>
</feature>
<keyword evidence="1 3" id="KW-0853">WD repeat</keyword>
<evidence type="ECO:0000313" key="6">
    <source>
        <dbReference type="EnsemblMetazoa" id="CLYHEMP007422.1"/>
    </source>
</evidence>
<feature type="compositionally biased region" description="Polar residues" evidence="4">
    <location>
        <begin position="1"/>
        <end position="22"/>
    </location>
</feature>
<dbReference type="SUPFAM" id="SSF50978">
    <property type="entry name" value="WD40 repeat-like"/>
    <property type="match status" value="1"/>
</dbReference>
<dbReference type="InterPro" id="IPR015943">
    <property type="entry name" value="WD40/YVTN_repeat-like_dom_sf"/>
</dbReference>
<dbReference type="Pfam" id="PF00646">
    <property type="entry name" value="F-box"/>
    <property type="match status" value="1"/>
</dbReference>
<dbReference type="PROSITE" id="PS50082">
    <property type="entry name" value="WD_REPEATS_2"/>
    <property type="match status" value="3"/>
</dbReference>
<accession>A0A7M5U891</accession>
<proteinExistence type="predicted"/>
<dbReference type="CDD" id="cd00200">
    <property type="entry name" value="WD40"/>
    <property type="match status" value="1"/>
</dbReference>
<dbReference type="OrthoDB" id="674604at2759"/>
<feature type="compositionally biased region" description="Basic and acidic residues" evidence="4">
    <location>
        <begin position="253"/>
        <end position="273"/>
    </location>
</feature>
<dbReference type="AlphaFoldDB" id="A0A7M5U891"/>
<feature type="region of interest" description="Disordered" evidence="4">
    <location>
        <begin position="218"/>
        <end position="294"/>
    </location>
</feature>
<evidence type="ECO:0000256" key="1">
    <source>
        <dbReference type="ARBA" id="ARBA00022574"/>
    </source>
</evidence>
<keyword evidence="7" id="KW-1185">Reference proteome</keyword>
<protein>
    <recommendedName>
        <fullName evidence="5">F-box domain-containing protein</fullName>
    </recommendedName>
</protein>
<feature type="repeat" description="WD" evidence="3">
    <location>
        <begin position="563"/>
        <end position="592"/>
    </location>
</feature>
<evidence type="ECO:0000256" key="2">
    <source>
        <dbReference type="ARBA" id="ARBA00022737"/>
    </source>
</evidence>
<feature type="repeat" description="WD" evidence="3">
    <location>
        <begin position="700"/>
        <end position="722"/>
    </location>
</feature>
<dbReference type="InterPro" id="IPR001680">
    <property type="entry name" value="WD40_rpt"/>
</dbReference>
<feature type="domain" description="F-box" evidence="5">
    <location>
        <begin position="342"/>
        <end position="391"/>
    </location>
</feature>
<dbReference type="InterPro" id="IPR036047">
    <property type="entry name" value="F-box-like_dom_sf"/>
</dbReference>
<dbReference type="PROSITE" id="PS50181">
    <property type="entry name" value="FBOX"/>
    <property type="match status" value="1"/>
</dbReference>
<dbReference type="PANTHER" id="PTHR19872:SF7">
    <property type="entry name" value="F-BOX AND WD REPEAT DOMAIN CONTAINING PROTEIN 10B-RELATED"/>
    <property type="match status" value="1"/>
</dbReference>
<feature type="compositionally biased region" description="Low complexity" evidence="4">
    <location>
        <begin position="278"/>
        <end position="291"/>
    </location>
</feature>
<keyword evidence="2" id="KW-0677">Repeat</keyword>
<evidence type="ECO:0000256" key="4">
    <source>
        <dbReference type="SAM" id="MobiDB-lite"/>
    </source>
</evidence>
<dbReference type="InterPro" id="IPR051075">
    <property type="entry name" value="SCF_subunit_WD-repeat"/>
</dbReference>
<dbReference type="Pfam" id="PF00400">
    <property type="entry name" value="WD40"/>
    <property type="match status" value="3"/>
</dbReference>
<dbReference type="GeneID" id="136797828"/>
<dbReference type="InterPro" id="IPR001810">
    <property type="entry name" value="F-box_dom"/>
</dbReference>
<dbReference type="RefSeq" id="XP_066910512.1">
    <property type="nucleotide sequence ID" value="XM_067054411.1"/>
</dbReference>
<feature type="region of interest" description="Disordered" evidence="4">
    <location>
        <begin position="1"/>
        <end position="25"/>
    </location>
</feature>
<dbReference type="Gene3D" id="1.20.1280.50">
    <property type="match status" value="1"/>
</dbReference>
<reference evidence="6" key="1">
    <citation type="submission" date="2021-01" db="UniProtKB">
        <authorList>
            <consortium name="EnsemblMetazoa"/>
        </authorList>
    </citation>
    <scope>IDENTIFICATION</scope>
</reference>
<dbReference type="InterPro" id="IPR036322">
    <property type="entry name" value="WD40_repeat_dom_sf"/>
</dbReference>